<evidence type="ECO:0000313" key="12">
    <source>
        <dbReference type="Proteomes" id="UP001143543"/>
    </source>
</evidence>
<evidence type="ECO:0000256" key="2">
    <source>
        <dbReference type="ARBA" id="ARBA00007261"/>
    </source>
</evidence>
<comment type="similarity">
    <text evidence="2 8">Belongs to the peptidase M16 family.</text>
</comment>
<dbReference type="Pfam" id="PF05193">
    <property type="entry name" value="Peptidase_M16_C"/>
    <property type="match status" value="2"/>
</dbReference>
<reference evidence="11" key="1">
    <citation type="submission" date="2022-07" db="EMBL/GenBank/DDBJ databases">
        <title>Taxonomy of Novel Oxalotrophic and Methylotrophic Bacteria.</title>
        <authorList>
            <person name="Sahin N."/>
            <person name="Tani A."/>
        </authorList>
    </citation>
    <scope>NUCLEOTIDE SEQUENCE</scope>
    <source>
        <strain evidence="11">Y10</strain>
    </source>
</reference>
<comment type="cofactor">
    <cofactor evidence="1">
        <name>Zn(2+)</name>
        <dbReference type="ChEBI" id="CHEBI:29105"/>
    </cofactor>
</comment>
<feature type="domain" description="Peptidase M16 C-terminal" evidence="10">
    <location>
        <begin position="291"/>
        <end position="459"/>
    </location>
</feature>
<feature type="domain" description="Peptidase M16 C-terminal" evidence="10">
    <location>
        <begin position="784"/>
        <end position="908"/>
    </location>
</feature>
<evidence type="ECO:0000313" key="11">
    <source>
        <dbReference type="EMBL" id="GLB49556.1"/>
    </source>
</evidence>
<evidence type="ECO:0000256" key="5">
    <source>
        <dbReference type="ARBA" id="ARBA00022801"/>
    </source>
</evidence>
<evidence type="ECO:0000259" key="9">
    <source>
        <dbReference type="Pfam" id="PF00675"/>
    </source>
</evidence>
<dbReference type="Gene3D" id="3.30.830.10">
    <property type="entry name" value="Metalloenzyme, LuxS/M16 peptidase-like"/>
    <property type="match status" value="4"/>
</dbReference>
<keyword evidence="12" id="KW-1185">Reference proteome</keyword>
<keyword evidence="3" id="KW-0645">Protease</keyword>
<dbReference type="Pfam" id="PF00675">
    <property type="entry name" value="Peptidase_M16"/>
    <property type="match status" value="1"/>
</dbReference>
<keyword evidence="5" id="KW-0378">Hydrolase</keyword>
<dbReference type="SUPFAM" id="SSF63411">
    <property type="entry name" value="LuxS/MPP-like metallohydrolase"/>
    <property type="match status" value="4"/>
</dbReference>
<name>A0ABQ5MJS7_9FLAO</name>
<dbReference type="InterPro" id="IPR011765">
    <property type="entry name" value="Pept_M16_N"/>
</dbReference>
<evidence type="ECO:0000256" key="6">
    <source>
        <dbReference type="ARBA" id="ARBA00022833"/>
    </source>
</evidence>
<evidence type="ECO:0000256" key="7">
    <source>
        <dbReference type="ARBA" id="ARBA00023049"/>
    </source>
</evidence>
<dbReference type="PROSITE" id="PS00143">
    <property type="entry name" value="INSULINASE"/>
    <property type="match status" value="1"/>
</dbReference>
<dbReference type="InterPro" id="IPR011249">
    <property type="entry name" value="Metalloenz_LuxS/M16"/>
</dbReference>
<evidence type="ECO:0000256" key="4">
    <source>
        <dbReference type="ARBA" id="ARBA00022723"/>
    </source>
</evidence>
<evidence type="ECO:0000259" key="10">
    <source>
        <dbReference type="Pfam" id="PF05193"/>
    </source>
</evidence>
<sequence>MTFFILYIHSTKKQLFMKNIYKLVTGLLMTTVFFVSCNQSKEIKGESSEILTKTEKDPAGYSYEYVTNDPTGLRLYTLDNGLKVYLSKNNDEPKIQTYIAVRAGSTYDPKETTGLAHYLEHMLFKGTHEIGTLDWEKEKEYLKQISDLYEQHKNATNPEEKLAIYRKIDSVSLEASNYSVANEYDKMTQSMGALGTNAHTSTEETVYHNKIPANELNKWLALESDRFSELVLRLFHTELEAVFEEFNRGQDNDYSKMYHAALAGLFPTHPYGTQTTIGEGEHLKNPSMVAIHEYFNKYYVPNNMAMVLVGDIDYDKTIKAVDATFGKLKKKEVTHPTLPKEEPITSPIVKEVYGPTAENVEIAFRTGGVGSKDEKFVTLCDMIMANGNAGLIDLNLNQKQAVQRASCYPNFMNEYGYHAFTATPKANQTLEEAKDLLLEQIEKLKKGEFEDWMIEAVVNDLKLSQTRRYENSTALAGAYYDAFIHHESWADKVKFLDDLKKISKEELVAFANEFYKDNYVVIYKRQGEDKNIVKVENPKISQVKLNRDKQSVYMTKFMEQEPPALQPQYVDFDKAIKKTTLDNGLEVSYINNELNDLFELYFIFDMGDDANKDLSTAINYLEYVGTDKYSPEALKKEFYKLGVSYYVGTDNDQTYLALTGLKENLPKGLTLLEELWSNAVANQETYDKYVDKIAKGRQDNVSQKSFILWNGLMSYGKYGENSSLRNIYTVSELKEKDPEVLVDLVKDLKDYKQRIFYYGKDVDAAVNALNKEHTLPETLKDYPVAKTYTEQETGGNVYFVDYDMVQTEMLFLAKSAPFDPKNMAASTLFNAYFGSGLSSIVFQEIRESKALAYSAFASYSNAAEKDKANYVYAYIGTQTNKMPQAVDAMMDLMKNMPDAEQQFNAAKDAALKKIAAQRITKTGIFWTYERLTKRGIDYDNREEMYNTIKNMTLDDLHTFFDDNIKKENYNVMVIGNKKEVDMKALSKLGDVKELDVDYLFNYEKPKDLKNSDL</sequence>
<dbReference type="InterPro" id="IPR007863">
    <property type="entry name" value="Peptidase_M16_C"/>
</dbReference>
<accession>A0ABQ5MJS7</accession>
<proteinExistence type="inferred from homology"/>
<dbReference type="InterPro" id="IPR050626">
    <property type="entry name" value="Peptidase_M16"/>
</dbReference>
<comment type="caution">
    <text evidence="11">The sequence shown here is derived from an EMBL/GenBank/DDBJ whole genome shotgun (WGS) entry which is preliminary data.</text>
</comment>
<dbReference type="PANTHER" id="PTHR43690">
    <property type="entry name" value="NARDILYSIN"/>
    <property type="match status" value="1"/>
</dbReference>
<evidence type="ECO:0000256" key="1">
    <source>
        <dbReference type="ARBA" id="ARBA00001947"/>
    </source>
</evidence>
<dbReference type="PANTHER" id="PTHR43690:SF17">
    <property type="entry name" value="PROTEIN YHJJ"/>
    <property type="match status" value="1"/>
</dbReference>
<protein>
    <submittedName>
        <fullName evidence="11">Peptidase M16</fullName>
    </submittedName>
</protein>
<gene>
    <name evidence="11" type="ORF">Y10_19240</name>
</gene>
<keyword evidence="6" id="KW-0862">Zinc</keyword>
<dbReference type="EMBL" id="BRVO01000002">
    <property type="protein sequence ID" value="GLB49556.1"/>
    <property type="molecule type" value="Genomic_DNA"/>
</dbReference>
<dbReference type="InterPro" id="IPR001431">
    <property type="entry name" value="Pept_M16_Zn_BS"/>
</dbReference>
<dbReference type="Proteomes" id="UP001143543">
    <property type="component" value="Unassembled WGS sequence"/>
</dbReference>
<keyword evidence="7" id="KW-0482">Metalloprotease</keyword>
<evidence type="ECO:0000256" key="8">
    <source>
        <dbReference type="RuleBase" id="RU004447"/>
    </source>
</evidence>
<feature type="domain" description="Peptidase M16 N-terminal" evidence="9">
    <location>
        <begin position="85"/>
        <end position="130"/>
    </location>
</feature>
<organism evidence="11 12">
    <name type="scientific">Neptunitalea lumnitzerae</name>
    <dbReference type="NCBI Taxonomy" id="2965509"/>
    <lineage>
        <taxon>Bacteria</taxon>
        <taxon>Pseudomonadati</taxon>
        <taxon>Bacteroidota</taxon>
        <taxon>Flavobacteriia</taxon>
        <taxon>Flavobacteriales</taxon>
        <taxon>Flavobacteriaceae</taxon>
        <taxon>Neptunitalea</taxon>
    </lineage>
</organism>
<evidence type="ECO:0000256" key="3">
    <source>
        <dbReference type="ARBA" id="ARBA00022670"/>
    </source>
</evidence>
<keyword evidence="4" id="KW-0479">Metal-binding</keyword>